<name>A0A0A9W1M1_LYGHE</name>
<keyword evidence="1" id="KW-0539">Nucleus</keyword>
<evidence type="ECO:0000256" key="1">
    <source>
        <dbReference type="PROSITE-ProRule" id="PRU00371"/>
    </source>
</evidence>
<dbReference type="EMBL" id="GBHO01042283">
    <property type="protein sequence ID" value="JAG01321.1"/>
    <property type="molecule type" value="Transcribed_RNA"/>
</dbReference>
<dbReference type="AlphaFoldDB" id="A0A0A9W1M1"/>
<organism evidence="3">
    <name type="scientific">Lygus hesperus</name>
    <name type="common">Western plant bug</name>
    <dbReference type="NCBI Taxonomy" id="30085"/>
    <lineage>
        <taxon>Eukaryota</taxon>
        <taxon>Metazoa</taxon>
        <taxon>Ecdysozoa</taxon>
        <taxon>Arthropoda</taxon>
        <taxon>Hexapoda</taxon>
        <taxon>Insecta</taxon>
        <taxon>Pterygota</taxon>
        <taxon>Neoptera</taxon>
        <taxon>Paraneoptera</taxon>
        <taxon>Hemiptera</taxon>
        <taxon>Heteroptera</taxon>
        <taxon>Panheteroptera</taxon>
        <taxon>Cimicomorpha</taxon>
        <taxon>Miridae</taxon>
        <taxon>Mirini</taxon>
        <taxon>Lygus</taxon>
    </lineage>
</organism>
<reference evidence="3" key="1">
    <citation type="journal article" date="2014" name="PLoS ONE">
        <title>Transcriptome-Based Identification of ABC Transporters in the Western Tarnished Plant Bug Lygus hesperus.</title>
        <authorList>
            <person name="Hull J.J."/>
            <person name="Chaney K."/>
            <person name="Geib S.M."/>
            <person name="Fabrick J.A."/>
            <person name="Brent C.S."/>
            <person name="Walsh D."/>
            <person name="Lavine L.C."/>
        </authorList>
    </citation>
    <scope>NUCLEOTIDE SEQUENCE</scope>
</reference>
<evidence type="ECO:0000259" key="2">
    <source>
        <dbReference type="PROSITE" id="PS51031"/>
    </source>
</evidence>
<dbReference type="GO" id="GO:0003677">
    <property type="term" value="F:DNA binding"/>
    <property type="evidence" value="ECO:0007669"/>
    <property type="project" value="InterPro"/>
</dbReference>
<accession>A0A0A9W1M1</accession>
<dbReference type="PROSITE" id="PS51031">
    <property type="entry name" value="BESS"/>
    <property type="match status" value="1"/>
</dbReference>
<gene>
    <name evidence="3" type="ORF">CM83_103573</name>
</gene>
<dbReference type="Pfam" id="PF02944">
    <property type="entry name" value="BESS"/>
    <property type="match status" value="1"/>
</dbReference>
<protein>
    <recommendedName>
        <fullName evidence="2">BESS domain-containing protein</fullName>
    </recommendedName>
</protein>
<feature type="non-terminal residue" evidence="3">
    <location>
        <position position="1"/>
    </location>
</feature>
<sequence length="105" mass="12145">VFKGSVVENDIVKTLTNIGVVDSSLPNKVESNGFQAKIKQERFSDDDVHLNQSWDEDLSFLMSLLPHIRSIRPEMKLRFRNRINEVVDEFAYSNITKSHEEPLLQ</sequence>
<reference evidence="3" key="2">
    <citation type="submission" date="2014-07" db="EMBL/GenBank/DDBJ databases">
        <authorList>
            <person name="Hull J."/>
        </authorList>
    </citation>
    <scope>NUCLEOTIDE SEQUENCE</scope>
</reference>
<feature type="domain" description="BESS" evidence="2">
    <location>
        <begin position="54"/>
        <end position="93"/>
    </location>
</feature>
<dbReference type="GO" id="GO:0005634">
    <property type="term" value="C:nucleus"/>
    <property type="evidence" value="ECO:0007669"/>
    <property type="project" value="UniProtKB-SubCell"/>
</dbReference>
<proteinExistence type="predicted"/>
<comment type="subcellular location">
    <subcellularLocation>
        <location evidence="1">Nucleus</location>
    </subcellularLocation>
</comment>
<evidence type="ECO:0000313" key="3">
    <source>
        <dbReference type="EMBL" id="JAG01321.1"/>
    </source>
</evidence>
<dbReference type="InterPro" id="IPR004210">
    <property type="entry name" value="BESS_motif"/>
</dbReference>